<comment type="similarity">
    <text evidence="1 3">Belongs to the ArsC family.</text>
</comment>
<gene>
    <name evidence="4" type="ORF">SAMN05660918_0269</name>
</gene>
<dbReference type="Pfam" id="PF03960">
    <property type="entry name" value="ArsC"/>
    <property type="match status" value="1"/>
</dbReference>
<dbReference type="OrthoDB" id="9808142at2"/>
<evidence type="ECO:0000313" key="5">
    <source>
        <dbReference type="Proteomes" id="UP000199702"/>
    </source>
</evidence>
<dbReference type="Gene3D" id="3.40.30.10">
    <property type="entry name" value="Glutaredoxin"/>
    <property type="match status" value="1"/>
</dbReference>
<dbReference type="InterPro" id="IPR006660">
    <property type="entry name" value="Arsenate_reductase-like"/>
</dbReference>
<dbReference type="Proteomes" id="UP000199702">
    <property type="component" value="Unassembled WGS sequence"/>
</dbReference>
<dbReference type="PROSITE" id="PS51353">
    <property type="entry name" value="ARSC"/>
    <property type="match status" value="1"/>
</dbReference>
<dbReference type="InterPro" id="IPR006659">
    <property type="entry name" value="Arsenate_reductase"/>
</dbReference>
<dbReference type="NCBIfam" id="TIGR00014">
    <property type="entry name" value="arsC"/>
    <property type="match status" value="1"/>
</dbReference>
<dbReference type="RefSeq" id="WP_091306605.1">
    <property type="nucleotide sequence ID" value="NZ_CBCSJU010000001.1"/>
</dbReference>
<accession>A0A1H6QES2</accession>
<dbReference type="AlphaFoldDB" id="A0A1H6QES2"/>
<evidence type="ECO:0000256" key="3">
    <source>
        <dbReference type="PROSITE-ProRule" id="PRU01282"/>
    </source>
</evidence>
<dbReference type="GO" id="GO:0008794">
    <property type="term" value="F:arsenate reductase (glutaredoxin) activity"/>
    <property type="evidence" value="ECO:0007669"/>
    <property type="project" value="InterPro"/>
</dbReference>
<dbReference type="SUPFAM" id="SSF52833">
    <property type="entry name" value="Thioredoxin-like"/>
    <property type="match status" value="1"/>
</dbReference>
<dbReference type="PANTHER" id="PTHR30041">
    <property type="entry name" value="ARSENATE REDUCTASE"/>
    <property type="match status" value="1"/>
</dbReference>
<protein>
    <submittedName>
        <fullName evidence="4">Arsenate reductase</fullName>
    </submittedName>
</protein>
<evidence type="ECO:0000256" key="2">
    <source>
        <dbReference type="ARBA" id="ARBA00023002"/>
    </source>
</evidence>
<sequence>MITIYHNNRCSKSREGLCFLENINQPFEVINYLDNVPTFNELETIIKKLNIKPIELVRVKEKDWTENFKGKTLSDKEIIEAMIQFPKLIERPIVINGNKAVIARPTELINEIL</sequence>
<organism evidence="4 5">
    <name type="scientific">Flavobacterium terrigena</name>
    <dbReference type="NCBI Taxonomy" id="402734"/>
    <lineage>
        <taxon>Bacteria</taxon>
        <taxon>Pseudomonadati</taxon>
        <taxon>Bacteroidota</taxon>
        <taxon>Flavobacteriia</taxon>
        <taxon>Flavobacteriales</taxon>
        <taxon>Flavobacteriaceae</taxon>
        <taxon>Flavobacterium</taxon>
    </lineage>
</organism>
<keyword evidence="2" id="KW-0560">Oxidoreductase</keyword>
<dbReference type="STRING" id="402734.SAMN05660918_0269"/>
<proteinExistence type="inferred from homology"/>
<keyword evidence="5" id="KW-1185">Reference proteome</keyword>
<dbReference type="EMBL" id="FNYA01000001">
    <property type="protein sequence ID" value="SEI38727.1"/>
    <property type="molecule type" value="Genomic_DNA"/>
</dbReference>
<evidence type="ECO:0000313" key="4">
    <source>
        <dbReference type="EMBL" id="SEI38727.1"/>
    </source>
</evidence>
<reference evidence="5" key="1">
    <citation type="submission" date="2016-10" db="EMBL/GenBank/DDBJ databases">
        <authorList>
            <person name="Varghese N."/>
            <person name="Submissions S."/>
        </authorList>
    </citation>
    <scope>NUCLEOTIDE SEQUENCE [LARGE SCALE GENOMIC DNA]</scope>
    <source>
        <strain evidence="5">DSM 17934</strain>
    </source>
</reference>
<dbReference type="CDD" id="cd03034">
    <property type="entry name" value="ArsC_ArsC"/>
    <property type="match status" value="1"/>
</dbReference>
<evidence type="ECO:0000256" key="1">
    <source>
        <dbReference type="ARBA" id="ARBA00007198"/>
    </source>
</evidence>
<name>A0A1H6QES2_9FLAO</name>
<dbReference type="PANTHER" id="PTHR30041:SF4">
    <property type="entry name" value="ARSENATE REDUCTASE"/>
    <property type="match status" value="1"/>
</dbReference>
<dbReference type="InterPro" id="IPR036249">
    <property type="entry name" value="Thioredoxin-like_sf"/>
</dbReference>